<reference evidence="1 2" key="1">
    <citation type="submission" date="2013-02" db="EMBL/GenBank/DDBJ databases">
        <title>The complete genome sequence of Corynebacterium callunae DSM 20147.</title>
        <authorList>
            <person name="Ruckert C."/>
            <person name="Albersmeier A."/>
            <person name="Kalinowski J."/>
        </authorList>
    </citation>
    <scope>NUCLEOTIDE SEQUENCE [LARGE SCALE GENOMIC DNA]</scope>
    <source>
        <strain evidence="1 2">DSM 20147</strain>
    </source>
</reference>
<gene>
    <name evidence="1" type="ORF">H924_11010</name>
</gene>
<sequence>MTKPVKTFTANDIEAALIGLIIAWNENYCTDEQAKQTAQAIAVALNKWADERLRRGKKDLAHQDETHHIERVLRHWLFEFQKATHDNWQLDEVHSRLQSVHLIEAAGESTRYGHNWREVVELLAQFDTVE</sequence>
<dbReference type="Proteomes" id="UP000011760">
    <property type="component" value="Chromosome"/>
</dbReference>
<dbReference type="EMBL" id="CP004354">
    <property type="protein sequence ID" value="AGG67630.1"/>
    <property type="molecule type" value="Genomic_DNA"/>
</dbReference>
<dbReference type="KEGG" id="ccn:H924_11010"/>
<organism evidence="1 2">
    <name type="scientific">Corynebacterium callunae DSM 20147</name>
    <dbReference type="NCBI Taxonomy" id="1121353"/>
    <lineage>
        <taxon>Bacteria</taxon>
        <taxon>Bacillati</taxon>
        <taxon>Actinomycetota</taxon>
        <taxon>Actinomycetes</taxon>
        <taxon>Mycobacteriales</taxon>
        <taxon>Corynebacteriaceae</taxon>
        <taxon>Corynebacterium</taxon>
    </lineage>
</organism>
<protein>
    <submittedName>
        <fullName evidence="1">Uncharacterized protein</fullName>
    </submittedName>
</protein>
<proteinExistence type="predicted"/>
<accession>M1UH07</accession>
<dbReference type="PATRIC" id="fig|1121353.3.peg.2250"/>
<evidence type="ECO:0000313" key="1">
    <source>
        <dbReference type="EMBL" id="AGG67630.1"/>
    </source>
</evidence>
<name>M1UH07_9CORY</name>
<evidence type="ECO:0000313" key="2">
    <source>
        <dbReference type="Proteomes" id="UP000011760"/>
    </source>
</evidence>
<keyword evidence="2" id="KW-1185">Reference proteome</keyword>
<dbReference type="AlphaFoldDB" id="M1UH07"/>
<dbReference type="RefSeq" id="WP_015652056.1">
    <property type="nucleotide sequence ID" value="NC_020506.1"/>
</dbReference>
<dbReference type="HOGENOM" id="CLU_1934482_0_0_11"/>